<feature type="region of interest" description="Disordered" evidence="1">
    <location>
        <begin position="24"/>
        <end position="62"/>
    </location>
</feature>
<dbReference type="EMBL" id="JAUDFV010000074">
    <property type="protein sequence ID" value="KAL2734347.1"/>
    <property type="molecule type" value="Genomic_DNA"/>
</dbReference>
<evidence type="ECO:0000313" key="2">
    <source>
        <dbReference type="EMBL" id="KAL2734347.1"/>
    </source>
</evidence>
<dbReference type="AlphaFoldDB" id="A0ABD2BNK7"/>
<proteinExistence type="predicted"/>
<dbReference type="Proteomes" id="UP001607302">
    <property type="component" value="Unassembled WGS sequence"/>
</dbReference>
<accession>A0ABD2BNK7</accession>
<comment type="caution">
    <text evidence="2">The sequence shown here is derived from an EMBL/GenBank/DDBJ whole genome shotgun (WGS) entry which is preliminary data.</text>
</comment>
<name>A0ABD2BNK7_VESSQ</name>
<reference evidence="2 3" key="1">
    <citation type="journal article" date="2024" name="Ann. Entomol. Soc. Am.">
        <title>Genomic analyses of the southern and eastern yellowjacket wasps (Hymenoptera: Vespidae) reveal evolutionary signatures of social life.</title>
        <authorList>
            <person name="Catto M.A."/>
            <person name="Caine P.B."/>
            <person name="Orr S.E."/>
            <person name="Hunt B.G."/>
            <person name="Goodisman M.A.D."/>
        </authorList>
    </citation>
    <scope>NUCLEOTIDE SEQUENCE [LARGE SCALE GENOMIC DNA]</scope>
    <source>
        <strain evidence="2">233</strain>
        <tissue evidence="2">Head and thorax</tissue>
    </source>
</reference>
<protein>
    <submittedName>
        <fullName evidence="2">Uncharacterized protein</fullName>
    </submittedName>
</protein>
<evidence type="ECO:0000256" key="1">
    <source>
        <dbReference type="SAM" id="MobiDB-lite"/>
    </source>
</evidence>
<gene>
    <name evidence="2" type="ORF">V1478_004045</name>
</gene>
<sequence>MDTASRRPCFFPVVRFKYDANGISLSSGSHESEPRSLSKIRQKGKEKEKKNKAKKEMFGEEKEKRIEIRRRRKCI</sequence>
<evidence type="ECO:0000313" key="3">
    <source>
        <dbReference type="Proteomes" id="UP001607302"/>
    </source>
</evidence>
<keyword evidence="3" id="KW-1185">Reference proteome</keyword>
<organism evidence="2 3">
    <name type="scientific">Vespula squamosa</name>
    <name type="common">Southern yellow jacket</name>
    <name type="synonym">Wasp</name>
    <dbReference type="NCBI Taxonomy" id="30214"/>
    <lineage>
        <taxon>Eukaryota</taxon>
        <taxon>Metazoa</taxon>
        <taxon>Ecdysozoa</taxon>
        <taxon>Arthropoda</taxon>
        <taxon>Hexapoda</taxon>
        <taxon>Insecta</taxon>
        <taxon>Pterygota</taxon>
        <taxon>Neoptera</taxon>
        <taxon>Endopterygota</taxon>
        <taxon>Hymenoptera</taxon>
        <taxon>Apocrita</taxon>
        <taxon>Aculeata</taxon>
        <taxon>Vespoidea</taxon>
        <taxon>Vespidae</taxon>
        <taxon>Vespinae</taxon>
        <taxon>Vespula</taxon>
    </lineage>
</organism>
<feature type="compositionally biased region" description="Basic and acidic residues" evidence="1">
    <location>
        <begin position="43"/>
        <end position="62"/>
    </location>
</feature>